<keyword evidence="3" id="KW-1185">Reference proteome</keyword>
<evidence type="ECO:0000313" key="3">
    <source>
        <dbReference type="Proteomes" id="UP000703269"/>
    </source>
</evidence>
<comment type="caution">
    <text evidence="2">The sequence shown here is derived from an EMBL/GenBank/DDBJ whole genome shotgun (WGS) entry which is preliminary data.</text>
</comment>
<evidence type="ECO:0000313" key="2">
    <source>
        <dbReference type="EMBL" id="GJE98481.1"/>
    </source>
</evidence>
<dbReference type="Proteomes" id="UP000703269">
    <property type="component" value="Unassembled WGS sequence"/>
</dbReference>
<gene>
    <name evidence="2" type="ORF">PsYK624_147130</name>
</gene>
<sequence>MLTAETFLGLQDSQLGASDLGGESALMVPLFPPSPSKRARAQVYRGPEVEEADIPKTCTGARAGGREGCGGPSVFQHCGTSVLNRGRSGGGGRGGLHPWHRPPAPKVISTGTPKTLASRIAAHTALARRPTAAQPQSQILRRRGFGSAGNARSRTFSAVRVPQCCAPRTAKLDAFVRSVADIDAEDGQISLFPGSGTACTVQTCCADVCVLCMPQGLRGFRLHGRRQPRGRRRASRARVFGMGE</sequence>
<organism evidence="2 3">
    <name type="scientific">Phanerochaete sordida</name>
    <dbReference type="NCBI Taxonomy" id="48140"/>
    <lineage>
        <taxon>Eukaryota</taxon>
        <taxon>Fungi</taxon>
        <taxon>Dikarya</taxon>
        <taxon>Basidiomycota</taxon>
        <taxon>Agaricomycotina</taxon>
        <taxon>Agaricomycetes</taxon>
        <taxon>Polyporales</taxon>
        <taxon>Phanerochaetaceae</taxon>
        <taxon>Phanerochaete</taxon>
    </lineage>
</organism>
<dbReference type="AlphaFoldDB" id="A0A9P3GNY1"/>
<accession>A0A9P3GNY1</accession>
<proteinExistence type="predicted"/>
<feature type="region of interest" description="Disordered" evidence="1">
    <location>
        <begin position="87"/>
        <end position="109"/>
    </location>
</feature>
<reference evidence="2 3" key="1">
    <citation type="submission" date="2021-08" db="EMBL/GenBank/DDBJ databases">
        <title>Draft Genome Sequence of Phanerochaete sordida strain YK-624.</title>
        <authorList>
            <person name="Mori T."/>
            <person name="Dohra H."/>
            <person name="Suzuki T."/>
            <person name="Kawagishi H."/>
            <person name="Hirai H."/>
        </authorList>
    </citation>
    <scope>NUCLEOTIDE SEQUENCE [LARGE SCALE GENOMIC DNA]</scope>
    <source>
        <strain evidence="2 3">YK-624</strain>
    </source>
</reference>
<protein>
    <submittedName>
        <fullName evidence="2">Uncharacterized protein</fullName>
    </submittedName>
</protein>
<dbReference type="EMBL" id="BPQB01000088">
    <property type="protein sequence ID" value="GJE98481.1"/>
    <property type="molecule type" value="Genomic_DNA"/>
</dbReference>
<name>A0A9P3GNY1_9APHY</name>
<evidence type="ECO:0000256" key="1">
    <source>
        <dbReference type="SAM" id="MobiDB-lite"/>
    </source>
</evidence>